<keyword evidence="4" id="KW-1185">Reference proteome</keyword>
<dbReference type="Pfam" id="PF01243">
    <property type="entry name" value="PNPOx_N"/>
    <property type="match status" value="1"/>
</dbReference>
<dbReference type="NCBIfam" id="TIGR03666">
    <property type="entry name" value="Rv2061_F420"/>
    <property type="match status" value="1"/>
</dbReference>
<protein>
    <submittedName>
        <fullName evidence="3">PPOX class F420-dependent oxidoreductase</fullName>
    </submittedName>
</protein>
<dbReference type="SUPFAM" id="SSF50475">
    <property type="entry name" value="FMN-binding split barrel"/>
    <property type="match status" value="1"/>
</dbReference>
<dbReference type="EMBL" id="QEFB01000001">
    <property type="protein sequence ID" value="PWC08033.1"/>
    <property type="molecule type" value="Genomic_DNA"/>
</dbReference>
<accession>A0A2U1TGW6</accession>
<comment type="caution">
    <text evidence="3">The sequence shown here is derived from an EMBL/GenBank/DDBJ whole genome shotgun (WGS) entry which is preliminary data.</text>
</comment>
<evidence type="ECO:0000259" key="2">
    <source>
        <dbReference type="Pfam" id="PF01243"/>
    </source>
</evidence>
<dbReference type="Gene3D" id="2.30.110.10">
    <property type="entry name" value="Electron Transport, Fmn-binding Protein, Chain A"/>
    <property type="match status" value="1"/>
</dbReference>
<keyword evidence="1" id="KW-0560">Oxidoreductase</keyword>
<name>A0A2U1TGW6_9MICO</name>
<dbReference type="GO" id="GO:0005829">
    <property type="term" value="C:cytosol"/>
    <property type="evidence" value="ECO:0007669"/>
    <property type="project" value="TreeGrafter"/>
</dbReference>
<evidence type="ECO:0000256" key="1">
    <source>
        <dbReference type="ARBA" id="ARBA00023002"/>
    </source>
</evidence>
<dbReference type="InterPro" id="IPR012349">
    <property type="entry name" value="Split_barrel_FMN-bd"/>
</dbReference>
<dbReference type="Proteomes" id="UP000244962">
    <property type="component" value="Unassembled WGS sequence"/>
</dbReference>
<dbReference type="GO" id="GO:0070967">
    <property type="term" value="F:coenzyme F420 binding"/>
    <property type="evidence" value="ECO:0007669"/>
    <property type="project" value="TreeGrafter"/>
</dbReference>
<dbReference type="PANTHER" id="PTHR35176:SF11">
    <property type="entry name" value="PYRIDOXAMINE 5'-PHOSPHATE OXIDASE FAMILY PROTEIN"/>
    <property type="match status" value="1"/>
</dbReference>
<sequence>MSAATGSDLAAEPYVLLTTFRSSGAPVSTPVWVAEGLDGLLVTTSGESGKVKRIRKNPAVQLLPCDVRGNVSPGATAVDGTATVLDDAESRAAIDAALERKYGVRYKAIRAAGKLRRSVASTSVVLRIVPTAEPSGN</sequence>
<dbReference type="InterPro" id="IPR052019">
    <property type="entry name" value="F420H2_bilvrd_red/Heme_oxyg"/>
</dbReference>
<dbReference type="GO" id="GO:0016627">
    <property type="term" value="F:oxidoreductase activity, acting on the CH-CH group of donors"/>
    <property type="evidence" value="ECO:0007669"/>
    <property type="project" value="TreeGrafter"/>
</dbReference>
<dbReference type="InterPro" id="IPR019965">
    <property type="entry name" value="PPOX_F420-dep_Rv2061_put"/>
</dbReference>
<gene>
    <name evidence="3" type="ORF">DF223_01365</name>
</gene>
<feature type="domain" description="Pyridoxamine 5'-phosphate oxidase N-terminal" evidence="2">
    <location>
        <begin position="9"/>
        <end position="119"/>
    </location>
</feature>
<reference evidence="4" key="1">
    <citation type="submission" date="2018-04" db="EMBL/GenBank/DDBJ databases">
        <authorList>
            <person name="Liu S."/>
            <person name="Wang Z."/>
            <person name="Li J."/>
        </authorList>
    </citation>
    <scope>NUCLEOTIDE SEQUENCE [LARGE SCALE GENOMIC DNA]</scope>
    <source>
        <strain evidence="4">622</strain>
    </source>
</reference>
<evidence type="ECO:0000313" key="3">
    <source>
        <dbReference type="EMBL" id="PWC08033.1"/>
    </source>
</evidence>
<dbReference type="PANTHER" id="PTHR35176">
    <property type="entry name" value="HEME OXYGENASE HI_0854-RELATED"/>
    <property type="match status" value="1"/>
</dbReference>
<dbReference type="AlphaFoldDB" id="A0A2U1TGW6"/>
<evidence type="ECO:0000313" key="4">
    <source>
        <dbReference type="Proteomes" id="UP000244962"/>
    </source>
</evidence>
<proteinExistence type="predicted"/>
<organism evidence="3 4">
    <name type="scientific">Mycetocola zhujimingii</name>
    <dbReference type="NCBI Taxonomy" id="2079792"/>
    <lineage>
        <taxon>Bacteria</taxon>
        <taxon>Bacillati</taxon>
        <taxon>Actinomycetota</taxon>
        <taxon>Actinomycetes</taxon>
        <taxon>Micrococcales</taxon>
        <taxon>Microbacteriaceae</taxon>
        <taxon>Mycetocola</taxon>
    </lineage>
</organism>
<dbReference type="RefSeq" id="WP_108961925.1">
    <property type="nucleotide sequence ID" value="NZ_QEFB01000001.1"/>
</dbReference>
<dbReference type="InterPro" id="IPR011576">
    <property type="entry name" value="Pyridox_Oxase_N"/>
</dbReference>